<keyword evidence="1" id="KW-1133">Transmembrane helix</keyword>
<dbReference type="RefSeq" id="WP_304420813.1">
    <property type="nucleotide sequence ID" value="NZ_JANCMU010000004.1"/>
</dbReference>
<evidence type="ECO:0000256" key="1">
    <source>
        <dbReference type="SAM" id="Phobius"/>
    </source>
</evidence>
<feature type="transmembrane region" description="Helical" evidence="1">
    <location>
        <begin position="6"/>
        <end position="22"/>
    </location>
</feature>
<proteinExistence type="predicted"/>
<dbReference type="Proteomes" id="UP001152599">
    <property type="component" value="Unassembled WGS sequence"/>
</dbReference>
<dbReference type="AlphaFoldDB" id="A0A9X4N0G3"/>
<accession>A0A9X4N0G3</accession>
<feature type="transmembrane region" description="Helical" evidence="1">
    <location>
        <begin position="54"/>
        <end position="72"/>
    </location>
</feature>
<comment type="caution">
    <text evidence="2">The sequence shown here is derived from an EMBL/GenBank/DDBJ whole genome shotgun (WGS) entry which is preliminary data.</text>
</comment>
<evidence type="ECO:0000313" key="3">
    <source>
        <dbReference type="Proteomes" id="UP001152599"/>
    </source>
</evidence>
<dbReference type="Pfam" id="PF12650">
    <property type="entry name" value="DUF3784"/>
    <property type="match status" value="1"/>
</dbReference>
<sequence length="100" mass="11516">MEIIIHLLIAFLIGLLGYLIKYKKMYQLIAGLNDYHPVKNNYNDKYNIQKVGKVMGNACFLYVLAIILSLVLNIDDIWIHLIATASMFIYIGINYASFKK</sequence>
<organism evidence="2 3">
    <name type="scientific">Profundicola chukchiensis</name>
    <dbReference type="NCBI Taxonomy" id="2961959"/>
    <lineage>
        <taxon>Bacteria</taxon>
        <taxon>Pseudomonadati</taxon>
        <taxon>Bacteroidota</taxon>
        <taxon>Flavobacteriia</taxon>
        <taxon>Flavobacteriales</taxon>
        <taxon>Weeksellaceae</taxon>
        <taxon>Profundicola</taxon>
    </lineage>
</organism>
<keyword evidence="1" id="KW-0472">Membrane</keyword>
<gene>
    <name evidence="2" type="ORF">NMK71_08295</name>
</gene>
<reference evidence="2" key="1">
    <citation type="submission" date="2022-07" db="EMBL/GenBank/DDBJ databases">
        <title>Description and genome-wide analysis of Profundicola chukchiensis gen. nov., sp. nov., marine bacteria isolated from bottom sediments of the Chukchi Sea.</title>
        <authorList>
            <person name="Romanenko L."/>
            <person name="Otstavnykh N."/>
            <person name="Kurilenko V."/>
            <person name="Eremeev V."/>
            <person name="Velansky P."/>
            <person name="Mikhailov V."/>
            <person name="Isaeva M."/>
        </authorList>
    </citation>
    <scope>NUCLEOTIDE SEQUENCE</scope>
    <source>
        <strain evidence="2">KMM 9713</strain>
    </source>
</reference>
<keyword evidence="3" id="KW-1185">Reference proteome</keyword>
<keyword evidence="1" id="KW-0812">Transmembrane</keyword>
<protein>
    <submittedName>
        <fullName evidence="2">DUF3784 domain-containing protein</fullName>
    </submittedName>
</protein>
<evidence type="ECO:0000313" key="2">
    <source>
        <dbReference type="EMBL" id="MDG4946412.1"/>
    </source>
</evidence>
<feature type="transmembrane region" description="Helical" evidence="1">
    <location>
        <begin position="78"/>
        <end position="98"/>
    </location>
</feature>
<dbReference type="InterPro" id="IPR017259">
    <property type="entry name" value="UCP037672"/>
</dbReference>
<name>A0A9X4N0G3_9FLAO</name>
<dbReference type="EMBL" id="JANCMU010000004">
    <property type="protein sequence ID" value="MDG4946412.1"/>
    <property type="molecule type" value="Genomic_DNA"/>
</dbReference>